<accession>A0ABR9CWL0</accession>
<dbReference type="Proteomes" id="UP000652176">
    <property type="component" value="Unassembled WGS sequence"/>
</dbReference>
<dbReference type="EMBL" id="JACXSS010000001">
    <property type="protein sequence ID" value="MBD9355261.1"/>
    <property type="molecule type" value="Genomic_DNA"/>
</dbReference>
<evidence type="ECO:0000259" key="2">
    <source>
        <dbReference type="Pfam" id="PF07589"/>
    </source>
</evidence>
<protein>
    <submittedName>
        <fullName evidence="3">PEP-CTERM sorting domain-containing protein</fullName>
    </submittedName>
</protein>
<evidence type="ECO:0000313" key="4">
    <source>
        <dbReference type="Proteomes" id="UP000652176"/>
    </source>
</evidence>
<feature type="domain" description="Ice-binding protein C-terminal" evidence="2">
    <location>
        <begin position="216"/>
        <end position="238"/>
    </location>
</feature>
<comment type="caution">
    <text evidence="3">The sequence shown here is derived from an EMBL/GenBank/DDBJ whole genome shotgun (WGS) entry which is preliminary data.</text>
</comment>
<sequence>MKNNIIKHMLLAGLLSSTAIFGAVAQAASFNVTGSLTGDPRTTNPDNLFINVGISVVNNVASWTVDINSPLHPNAKLDEFYFNLGSSVNVASVAFGGYNPTGWEIQTPATVAGGGNFVPTFSFQALDPVEQPGPQVNAANVTNAVNLLFTATLSRNWTLDDFYTAAALQSSEAALPAGQLGAHLQSLSTVGCAGCSDSGFLVGNYTRDGGGGGQGSVPEPSVVALLGMGLLGMGLSRKAKA</sequence>
<feature type="chain" id="PRO_5046069357" evidence="1">
    <location>
        <begin position="26"/>
        <end position="241"/>
    </location>
</feature>
<dbReference type="RefSeq" id="WP_192373653.1">
    <property type="nucleotide sequence ID" value="NZ_CAJHIV010000001.1"/>
</dbReference>
<name>A0ABR9CWL0_9GAMM</name>
<feature type="signal peptide" evidence="1">
    <location>
        <begin position="1"/>
        <end position="25"/>
    </location>
</feature>
<keyword evidence="4" id="KW-1185">Reference proteome</keyword>
<dbReference type="NCBIfam" id="TIGR02595">
    <property type="entry name" value="PEP_CTERM"/>
    <property type="match status" value="1"/>
</dbReference>
<evidence type="ECO:0000256" key="1">
    <source>
        <dbReference type="SAM" id="SignalP"/>
    </source>
</evidence>
<evidence type="ECO:0000313" key="3">
    <source>
        <dbReference type="EMBL" id="MBD9355261.1"/>
    </source>
</evidence>
<dbReference type="Pfam" id="PF07589">
    <property type="entry name" value="PEP-CTERM"/>
    <property type="match status" value="1"/>
</dbReference>
<keyword evidence="1" id="KW-0732">Signal</keyword>
<reference evidence="3 4" key="1">
    <citation type="submission" date="2020-09" db="EMBL/GenBank/DDBJ databases">
        <title>Methylomonas albis sp. nov. and Methylomonas fluvii sp. nov.: Two cold-adapted methanotrophs from the River Elbe and an amended description of Methylovulum psychrotolerans strain Eb1.</title>
        <authorList>
            <person name="Bussmann I.K."/>
            <person name="Klings K.-W."/>
            <person name="Warnstedt J."/>
            <person name="Hoppert M."/>
            <person name="Saborowski A."/>
            <person name="Horn F."/>
            <person name="Liebner S."/>
        </authorList>
    </citation>
    <scope>NUCLEOTIDE SEQUENCE [LARGE SCALE GENOMIC DNA]</scope>
    <source>
        <strain evidence="3 4">EbA</strain>
    </source>
</reference>
<gene>
    <name evidence="3" type="ORF">IE877_05115</name>
</gene>
<proteinExistence type="predicted"/>
<dbReference type="InterPro" id="IPR013424">
    <property type="entry name" value="Ice-binding_C"/>
</dbReference>
<organism evidence="3 4">
    <name type="scientific">Methylomonas albis</name>
    <dbReference type="NCBI Taxonomy" id="1854563"/>
    <lineage>
        <taxon>Bacteria</taxon>
        <taxon>Pseudomonadati</taxon>
        <taxon>Pseudomonadota</taxon>
        <taxon>Gammaproteobacteria</taxon>
        <taxon>Methylococcales</taxon>
        <taxon>Methylococcaceae</taxon>
        <taxon>Methylomonas</taxon>
    </lineage>
</organism>